<keyword evidence="1 7" id="KW-1003">Cell membrane</keyword>
<dbReference type="GO" id="GO:0009252">
    <property type="term" value="P:peptidoglycan biosynthetic process"/>
    <property type="evidence" value="ECO:0007669"/>
    <property type="project" value="UniProtKB-UniRule"/>
</dbReference>
<comment type="function">
    <text evidence="7">Functions as a peptidoglycan terminase that cleaves nascent peptidoglycan strands endolytically to terminate their elongation.</text>
</comment>
<dbReference type="OrthoDB" id="9814591at2"/>
<evidence type="ECO:0000256" key="2">
    <source>
        <dbReference type="ARBA" id="ARBA00022692"/>
    </source>
</evidence>
<comment type="subcellular location">
    <subcellularLocation>
        <location evidence="7">Cell inner membrane</location>
        <topology evidence="7">Single-pass membrane protein</topology>
    </subcellularLocation>
</comment>
<dbReference type="FunFam" id="3.30.160.60:FF:000242">
    <property type="entry name" value="Endolytic murein transglycosylase"/>
    <property type="match status" value="1"/>
</dbReference>
<comment type="similarity">
    <text evidence="7">Belongs to the transglycosylase MltG family.</text>
</comment>
<proteinExistence type="inferred from homology"/>
<evidence type="ECO:0000256" key="1">
    <source>
        <dbReference type="ARBA" id="ARBA00022475"/>
    </source>
</evidence>
<evidence type="ECO:0000256" key="4">
    <source>
        <dbReference type="ARBA" id="ARBA00023136"/>
    </source>
</evidence>
<keyword evidence="7" id="KW-0997">Cell inner membrane</keyword>
<dbReference type="EMBL" id="WOCD01000003">
    <property type="protein sequence ID" value="MUH71937.1"/>
    <property type="molecule type" value="Genomic_DNA"/>
</dbReference>
<evidence type="ECO:0000256" key="5">
    <source>
        <dbReference type="ARBA" id="ARBA00023239"/>
    </source>
</evidence>
<dbReference type="GO" id="GO:0008932">
    <property type="term" value="F:lytic endotransglycosylase activity"/>
    <property type="evidence" value="ECO:0007669"/>
    <property type="project" value="UniProtKB-UniRule"/>
</dbReference>
<dbReference type="GO" id="GO:0005886">
    <property type="term" value="C:plasma membrane"/>
    <property type="evidence" value="ECO:0007669"/>
    <property type="project" value="UniProtKB-SubCell"/>
</dbReference>
<evidence type="ECO:0000313" key="9">
    <source>
        <dbReference type="Proteomes" id="UP000439994"/>
    </source>
</evidence>
<comment type="catalytic activity">
    <reaction evidence="7">
        <text>a peptidoglycan chain = a peptidoglycan chain with N-acetyl-1,6-anhydromuramyl-[peptide] at the reducing end + a peptidoglycan chain with N-acetylglucosamine at the non-reducing end.</text>
        <dbReference type="EC" id="4.2.2.29"/>
    </reaction>
</comment>
<dbReference type="EC" id="4.2.2.29" evidence="7"/>
<sequence length="355" mass="39794">MSKSIVQLSLKKSLSILLFIVLLFAIGGGLYLKQGVETPLRINEPTLFKVEKGASVNAVCRQFMKNDWLSECLTLKVSSKLNAVSSQIQSGTYQLQPEQTLKSAIALFVSGKTHQFPFTIIDGENIYQVLDKVSKSPYLIDDVNDKSFIELSKALNLRADTPEGYLAPDTYFVEAETSATAVLLRAVEKQKIRLEKVWSERQPSRLKTPYELLKLASIVEKESALASERNTIASVFFNRLDEKMRLQTDPTIIYGIWKEYKGDIKRVHIKQKTPYNTYRINGLPPTPIANPSLGSLLAVAHPESTDYFYFVASGDGGHVFSKTLAEHNKALRAYLAKQKAKQKAEQETNAPSQNR</sequence>
<dbReference type="AlphaFoldDB" id="A0A6N8FA14"/>
<evidence type="ECO:0000256" key="7">
    <source>
        <dbReference type="HAMAP-Rule" id="MF_02065"/>
    </source>
</evidence>
<keyword evidence="6 7" id="KW-0961">Cell wall biogenesis/degradation</keyword>
<comment type="caution">
    <text evidence="8">The sequence shown here is derived from an EMBL/GenBank/DDBJ whole genome shotgun (WGS) entry which is preliminary data.</text>
</comment>
<keyword evidence="2 7" id="KW-0812">Transmembrane</keyword>
<dbReference type="PANTHER" id="PTHR30518">
    <property type="entry name" value="ENDOLYTIC MUREIN TRANSGLYCOSYLASE"/>
    <property type="match status" value="1"/>
</dbReference>
<organism evidence="8 9">
    <name type="scientific">Psychrosphaera haliotis</name>
    <dbReference type="NCBI Taxonomy" id="555083"/>
    <lineage>
        <taxon>Bacteria</taxon>
        <taxon>Pseudomonadati</taxon>
        <taxon>Pseudomonadota</taxon>
        <taxon>Gammaproteobacteria</taxon>
        <taxon>Alteromonadales</taxon>
        <taxon>Pseudoalteromonadaceae</taxon>
        <taxon>Psychrosphaera</taxon>
    </lineage>
</organism>
<dbReference type="RefSeq" id="WP_155695157.1">
    <property type="nucleotide sequence ID" value="NZ_WOCD01000003.1"/>
</dbReference>
<feature type="transmembrane region" description="Helical" evidence="7">
    <location>
        <begin position="12"/>
        <end position="32"/>
    </location>
</feature>
<dbReference type="InterPro" id="IPR003770">
    <property type="entry name" value="MLTG-like"/>
</dbReference>
<protein>
    <recommendedName>
        <fullName evidence="7">Endolytic murein transglycosylase</fullName>
        <ecNumber evidence="7">4.2.2.29</ecNumber>
    </recommendedName>
    <alternativeName>
        <fullName evidence="7">Peptidoglycan lytic transglycosylase</fullName>
    </alternativeName>
    <alternativeName>
        <fullName evidence="7">Peptidoglycan polymerization terminase</fullName>
    </alternativeName>
</protein>
<evidence type="ECO:0000313" key="8">
    <source>
        <dbReference type="EMBL" id="MUH71937.1"/>
    </source>
</evidence>
<reference evidence="8 9" key="1">
    <citation type="submission" date="2019-11" db="EMBL/GenBank/DDBJ databases">
        <title>P. haliotis isolates from Z. marina roots.</title>
        <authorList>
            <person name="Cohen M."/>
            <person name="Jospin G."/>
            <person name="Eisen J.A."/>
            <person name="Coil D.A."/>
        </authorList>
    </citation>
    <scope>NUCLEOTIDE SEQUENCE [LARGE SCALE GENOMIC DNA]</scope>
    <source>
        <strain evidence="8 9">UCD-MCMsp1aY</strain>
    </source>
</reference>
<keyword evidence="9" id="KW-1185">Reference proteome</keyword>
<dbReference type="Pfam" id="PF02618">
    <property type="entry name" value="YceG"/>
    <property type="match status" value="1"/>
</dbReference>
<dbReference type="CDD" id="cd08010">
    <property type="entry name" value="MltG_like"/>
    <property type="match status" value="1"/>
</dbReference>
<dbReference type="GO" id="GO:0071555">
    <property type="term" value="P:cell wall organization"/>
    <property type="evidence" value="ECO:0007669"/>
    <property type="project" value="UniProtKB-KW"/>
</dbReference>
<dbReference type="PANTHER" id="PTHR30518:SF2">
    <property type="entry name" value="ENDOLYTIC MUREIN TRANSGLYCOSYLASE"/>
    <property type="match status" value="1"/>
</dbReference>
<keyword evidence="3 7" id="KW-1133">Transmembrane helix</keyword>
<dbReference type="Gene3D" id="3.30.160.60">
    <property type="entry name" value="Classic Zinc Finger"/>
    <property type="match status" value="1"/>
</dbReference>
<dbReference type="NCBIfam" id="TIGR00247">
    <property type="entry name" value="endolytic transglycosylase MltG"/>
    <property type="match status" value="1"/>
</dbReference>
<evidence type="ECO:0000256" key="3">
    <source>
        <dbReference type="ARBA" id="ARBA00022989"/>
    </source>
</evidence>
<dbReference type="Gene3D" id="3.30.1490.480">
    <property type="entry name" value="Endolytic murein transglycosylase"/>
    <property type="match status" value="1"/>
</dbReference>
<keyword evidence="4 7" id="KW-0472">Membrane</keyword>
<name>A0A6N8FA14_9GAMM</name>
<evidence type="ECO:0000256" key="6">
    <source>
        <dbReference type="ARBA" id="ARBA00023316"/>
    </source>
</evidence>
<dbReference type="HAMAP" id="MF_02065">
    <property type="entry name" value="MltG"/>
    <property type="match status" value="1"/>
</dbReference>
<gene>
    <name evidence="7 8" type="primary">mltG</name>
    <name evidence="8" type="ORF">GNP35_05290</name>
</gene>
<keyword evidence="5 7" id="KW-0456">Lyase</keyword>
<feature type="site" description="Important for catalytic activity" evidence="7">
    <location>
        <position position="222"/>
    </location>
</feature>
<dbReference type="Proteomes" id="UP000439994">
    <property type="component" value="Unassembled WGS sequence"/>
</dbReference>
<accession>A0A6N8FA14</accession>